<dbReference type="Gene3D" id="3.30.565.10">
    <property type="entry name" value="Histidine kinase-like ATPase, C-terminal domain"/>
    <property type="match status" value="1"/>
</dbReference>
<evidence type="ECO:0000256" key="4">
    <source>
        <dbReference type="ARBA" id="ARBA00022553"/>
    </source>
</evidence>
<dbReference type="PRINTS" id="PR00344">
    <property type="entry name" value="BCTRLSENSOR"/>
</dbReference>
<dbReference type="SUPFAM" id="SSF55874">
    <property type="entry name" value="ATPase domain of HSP90 chaperone/DNA topoisomerase II/histidine kinase"/>
    <property type="match status" value="1"/>
</dbReference>
<keyword evidence="6" id="KW-0418">Kinase</keyword>
<feature type="transmembrane region" description="Helical" evidence="9">
    <location>
        <begin position="20"/>
        <end position="39"/>
    </location>
</feature>
<evidence type="ECO:0000256" key="9">
    <source>
        <dbReference type="SAM" id="Phobius"/>
    </source>
</evidence>
<dbReference type="Pfam" id="PF17158">
    <property type="entry name" value="MASE4"/>
    <property type="match status" value="1"/>
</dbReference>
<dbReference type="Proteomes" id="UP001519863">
    <property type="component" value="Unassembled WGS sequence"/>
</dbReference>
<feature type="transmembrane region" description="Helical" evidence="9">
    <location>
        <begin position="198"/>
        <end position="216"/>
    </location>
</feature>
<dbReference type="InterPro" id="IPR033424">
    <property type="entry name" value="MASE4"/>
</dbReference>
<dbReference type="CDD" id="cd00082">
    <property type="entry name" value="HisKA"/>
    <property type="match status" value="1"/>
</dbReference>
<dbReference type="SMART" id="SM00388">
    <property type="entry name" value="HisKA"/>
    <property type="match status" value="1"/>
</dbReference>
<dbReference type="PANTHER" id="PTHR43711:SF1">
    <property type="entry name" value="HISTIDINE KINASE 1"/>
    <property type="match status" value="1"/>
</dbReference>
<dbReference type="EC" id="2.7.13.3" evidence="3"/>
<dbReference type="InterPro" id="IPR036097">
    <property type="entry name" value="HisK_dim/P_sf"/>
</dbReference>
<evidence type="ECO:0000256" key="7">
    <source>
        <dbReference type="ARBA" id="ARBA00023012"/>
    </source>
</evidence>
<feature type="transmembrane region" description="Helical" evidence="9">
    <location>
        <begin position="156"/>
        <end position="178"/>
    </location>
</feature>
<evidence type="ECO:0000256" key="1">
    <source>
        <dbReference type="ARBA" id="ARBA00000085"/>
    </source>
</evidence>
<dbReference type="InterPro" id="IPR005467">
    <property type="entry name" value="His_kinase_dom"/>
</dbReference>
<evidence type="ECO:0000256" key="5">
    <source>
        <dbReference type="ARBA" id="ARBA00022679"/>
    </source>
</evidence>
<feature type="transmembrane region" description="Helical" evidence="9">
    <location>
        <begin position="112"/>
        <end position="135"/>
    </location>
</feature>
<evidence type="ECO:0000313" key="11">
    <source>
        <dbReference type="EMBL" id="MBW6438503.1"/>
    </source>
</evidence>
<accession>A0ABS7BDV7</accession>
<evidence type="ECO:0000256" key="6">
    <source>
        <dbReference type="ARBA" id="ARBA00022777"/>
    </source>
</evidence>
<dbReference type="InterPro" id="IPR036890">
    <property type="entry name" value="HATPase_C_sf"/>
</dbReference>
<dbReference type="InterPro" id="IPR004358">
    <property type="entry name" value="Sig_transdc_His_kin-like_C"/>
</dbReference>
<sequence>MAVDLGSAAGRPEEVPIPRVLWACAVAVFIATLLVAPIATHRPPVRPNLALVLFVLMAAADLLTTHLLLQQFLVGGRLATLGLSSAYLYSSLMMLPYAVMFAQVQRRGPSSIWAEVCLPWLAAFLFFGFPVLVAVQQRVVAALPARLSRQAQTRRRAAAAIAAALILALVAAVTGLVIGAADRLPQFYHGDTQTAAGGWVVGAGLLAAAVSLLVVARDLRHRPPVERWVVVAISATLGSATLHIVATERYTLGWYAGRVAMLISSGVVLVALLAETATLYRQLSAAHHELSRRAEQLAAANLELEATGTWKSDIIATLTHEINQPLAVISAYSEELTHEWDTTTDDERRAAVQALGKRVDQLLDMAAHLLALCRAEPGQIHTQPVALPVRQALTRVTDNLPKKARKRVDATCGQPGAAVWADPVHTHEVLTNFVTNAVKYSSGDIHLSAALDDTGNDILFAVSDEGNGVPPDFVAHLFDRFTQVGQTGPRTGAGFGLYLSKLLAEANHGQVWYEDVVPHGSRFILRLPRAQQSPQTAASLDLSLPRTDGAPNA</sequence>
<comment type="catalytic activity">
    <reaction evidence="1">
        <text>ATP + protein L-histidine = ADP + protein N-phospho-L-histidine.</text>
        <dbReference type="EC" id="2.7.13.3"/>
    </reaction>
</comment>
<feature type="transmembrane region" description="Helical" evidence="9">
    <location>
        <begin position="228"/>
        <end position="246"/>
    </location>
</feature>
<keyword evidence="4" id="KW-0597">Phosphoprotein</keyword>
<feature type="transmembrane region" description="Helical" evidence="9">
    <location>
        <begin position="252"/>
        <end position="274"/>
    </location>
</feature>
<evidence type="ECO:0000313" key="12">
    <source>
        <dbReference type="Proteomes" id="UP001519863"/>
    </source>
</evidence>
<dbReference type="InterPro" id="IPR050736">
    <property type="entry name" value="Sensor_HK_Regulatory"/>
</dbReference>
<protein>
    <recommendedName>
        <fullName evidence="3">histidine kinase</fullName>
        <ecNumber evidence="3">2.7.13.3</ecNumber>
    </recommendedName>
</protein>
<proteinExistence type="predicted"/>
<dbReference type="Pfam" id="PF02518">
    <property type="entry name" value="HATPase_c"/>
    <property type="match status" value="1"/>
</dbReference>
<dbReference type="PANTHER" id="PTHR43711">
    <property type="entry name" value="TWO-COMPONENT HISTIDINE KINASE"/>
    <property type="match status" value="1"/>
</dbReference>
<keyword evidence="5" id="KW-0808">Transferase</keyword>
<comment type="subcellular location">
    <subcellularLocation>
        <location evidence="2">Cell membrane</location>
    </subcellularLocation>
</comment>
<dbReference type="Gene3D" id="1.10.287.130">
    <property type="match status" value="1"/>
</dbReference>
<evidence type="ECO:0000256" key="3">
    <source>
        <dbReference type="ARBA" id="ARBA00012438"/>
    </source>
</evidence>
<dbReference type="RefSeq" id="WP_220147701.1">
    <property type="nucleotide sequence ID" value="NZ_JAHXZI010000020.1"/>
</dbReference>
<keyword evidence="8" id="KW-0175">Coiled coil</keyword>
<gene>
    <name evidence="11" type="ORF">KZ829_32740</name>
</gene>
<dbReference type="PROSITE" id="PS50109">
    <property type="entry name" value="HIS_KIN"/>
    <property type="match status" value="1"/>
</dbReference>
<keyword evidence="7" id="KW-0902">Two-component regulatory system</keyword>
<feature type="domain" description="Histidine kinase" evidence="10">
    <location>
        <begin position="317"/>
        <end position="531"/>
    </location>
</feature>
<name>A0ABS7BDV7_9ACTN</name>
<feature type="coiled-coil region" evidence="8">
    <location>
        <begin position="280"/>
        <end position="307"/>
    </location>
</feature>
<comment type="caution">
    <text evidence="11">The sequence shown here is derived from an EMBL/GenBank/DDBJ whole genome shotgun (WGS) entry which is preliminary data.</text>
</comment>
<keyword evidence="9" id="KW-0472">Membrane</keyword>
<organism evidence="11 12">
    <name type="scientific">Actinoplanes hulinensis</name>
    <dbReference type="NCBI Taxonomy" id="1144547"/>
    <lineage>
        <taxon>Bacteria</taxon>
        <taxon>Bacillati</taxon>
        <taxon>Actinomycetota</taxon>
        <taxon>Actinomycetes</taxon>
        <taxon>Micromonosporales</taxon>
        <taxon>Micromonosporaceae</taxon>
        <taxon>Actinoplanes</taxon>
    </lineage>
</organism>
<evidence type="ECO:0000256" key="2">
    <source>
        <dbReference type="ARBA" id="ARBA00004236"/>
    </source>
</evidence>
<evidence type="ECO:0000259" key="10">
    <source>
        <dbReference type="PROSITE" id="PS50109"/>
    </source>
</evidence>
<reference evidence="11 12" key="1">
    <citation type="journal article" date="2013" name="Antonie Van Leeuwenhoek">
        <title>Actinoplanes hulinensis sp. nov., a novel actinomycete isolated from soybean root (Glycine max (L.) Merr).</title>
        <authorList>
            <person name="Shen Y."/>
            <person name="Liu C."/>
            <person name="Wang X."/>
            <person name="Zhao J."/>
            <person name="Jia F."/>
            <person name="Zhang Y."/>
            <person name="Wang L."/>
            <person name="Yang D."/>
            <person name="Xiang W."/>
        </authorList>
    </citation>
    <scope>NUCLEOTIDE SEQUENCE [LARGE SCALE GENOMIC DNA]</scope>
    <source>
        <strain evidence="11 12">NEAU-M9</strain>
    </source>
</reference>
<dbReference type="InterPro" id="IPR003594">
    <property type="entry name" value="HATPase_dom"/>
</dbReference>
<dbReference type="EMBL" id="JAHXZI010000020">
    <property type="protein sequence ID" value="MBW6438503.1"/>
    <property type="molecule type" value="Genomic_DNA"/>
</dbReference>
<keyword evidence="12" id="KW-1185">Reference proteome</keyword>
<dbReference type="SMART" id="SM00387">
    <property type="entry name" value="HATPase_c"/>
    <property type="match status" value="1"/>
</dbReference>
<dbReference type="Pfam" id="PF00512">
    <property type="entry name" value="HisKA"/>
    <property type="match status" value="1"/>
</dbReference>
<feature type="transmembrane region" description="Helical" evidence="9">
    <location>
        <begin position="81"/>
        <end position="100"/>
    </location>
</feature>
<dbReference type="InterPro" id="IPR003661">
    <property type="entry name" value="HisK_dim/P_dom"/>
</dbReference>
<keyword evidence="9" id="KW-0812">Transmembrane</keyword>
<keyword evidence="9" id="KW-1133">Transmembrane helix</keyword>
<evidence type="ECO:0000256" key="8">
    <source>
        <dbReference type="SAM" id="Coils"/>
    </source>
</evidence>
<dbReference type="SUPFAM" id="SSF47384">
    <property type="entry name" value="Homodimeric domain of signal transducing histidine kinase"/>
    <property type="match status" value="1"/>
</dbReference>
<feature type="transmembrane region" description="Helical" evidence="9">
    <location>
        <begin position="51"/>
        <end position="69"/>
    </location>
</feature>